<reference evidence="3" key="1">
    <citation type="submission" date="2021-12" db="EMBL/GenBank/DDBJ databases">
        <authorList>
            <person name="King R."/>
        </authorList>
    </citation>
    <scope>NUCLEOTIDE SEQUENCE</scope>
</reference>
<protein>
    <recommendedName>
        <fullName evidence="2">Kazal-like domain-containing protein</fullName>
    </recommendedName>
</protein>
<organism evidence="3 4">
    <name type="scientific">Chrysodeixis includens</name>
    <name type="common">Soybean looper</name>
    <name type="synonym">Pseudoplusia includens</name>
    <dbReference type="NCBI Taxonomy" id="689277"/>
    <lineage>
        <taxon>Eukaryota</taxon>
        <taxon>Metazoa</taxon>
        <taxon>Ecdysozoa</taxon>
        <taxon>Arthropoda</taxon>
        <taxon>Hexapoda</taxon>
        <taxon>Insecta</taxon>
        <taxon>Pterygota</taxon>
        <taxon>Neoptera</taxon>
        <taxon>Endopterygota</taxon>
        <taxon>Lepidoptera</taxon>
        <taxon>Glossata</taxon>
        <taxon>Ditrysia</taxon>
        <taxon>Noctuoidea</taxon>
        <taxon>Noctuidae</taxon>
        <taxon>Plusiinae</taxon>
        <taxon>Chrysodeixis</taxon>
    </lineage>
</organism>
<dbReference type="Gene3D" id="3.30.60.30">
    <property type="match status" value="1"/>
</dbReference>
<dbReference type="SUPFAM" id="SSF100895">
    <property type="entry name" value="Kazal-type serine protease inhibitors"/>
    <property type="match status" value="1"/>
</dbReference>
<dbReference type="InterPro" id="IPR002350">
    <property type="entry name" value="Kazal_dom"/>
</dbReference>
<sequence>MNTKCLVLLLLISAASAAPVNGKGNDFFSYCSTCTGSFQPVCGSDGRTYWNEQCALCFHPDITFSSGFCPRLDLELEG</sequence>
<feature type="domain" description="Kazal-like" evidence="2">
    <location>
        <begin position="32"/>
        <end position="59"/>
    </location>
</feature>
<evidence type="ECO:0000313" key="3">
    <source>
        <dbReference type="EMBL" id="CAH0588846.1"/>
    </source>
</evidence>
<dbReference type="Proteomes" id="UP001154114">
    <property type="component" value="Chromosome 17"/>
</dbReference>
<dbReference type="Pfam" id="PF00050">
    <property type="entry name" value="Kazal_1"/>
    <property type="match status" value="1"/>
</dbReference>
<feature type="signal peptide" evidence="1">
    <location>
        <begin position="1"/>
        <end position="17"/>
    </location>
</feature>
<feature type="chain" id="PRO_5040180785" description="Kazal-like domain-containing protein" evidence="1">
    <location>
        <begin position="18"/>
        <end position="78"/>
    </location>
</feature>
<gene>
    <name evidence="3" type="ORF">CINC_LOCUS4104</name>
</gene>
<evidence type="ECO:0000259" key="2">
    <source>
        <dbReference type="Pfam" id="PF00050"/>
    </source>
</evidence>
<name>A0A9P0FTZ4_CHRIL</name>
<dbReference type="AlphaFoldDB" id="A0A9P0FTZ4"/>
<keyword evidence="4" id="KW-1185">Reference proteome</keyword>
<accession>A0A9P0FTZ4</accession>
<dbReference type="OrthoDB" id="328123at2759"/>
<evidence type="ECO:0000313" key="4">
    <source>
        <dbReference type="Proteomes" id="UP001154114"/>
    </source>
</evidence>
<dbReference type="EMBL" id="LR824020">
    <property type="protein sequence ID" value="CAH0588846.1"/>
    <property type="molecule type" value="Genomic_DNA"/>
</dbReference>
<keyword evidence="1" id="KW-0732">Signal</keyword>
<evidence type="ECO:0000256" key="1">
    <source>
        <dbReference type="SAM" id="SignalP"/>
    </source>
</evidence>
<proteinExistence type="predicted"/>
<dbReference type="InterPro" id="IPR036058">
    <property type="entry name" value="Kazal_dom_sf"/>
</dbReference>